<evidence type="ECO:0000256" key="13">
    <source>
        <dbReference type="RuleBase" id="RU000461"/>
    </source>
</evidence>
<dbReference type="Proteomes" id="UP001632038">
    <property type="component" value="Unassembled WGS sequence"/>
</dbReference>
<accession>A0ABD3D0M0</accession>
<organism evidence="15 16">
    <name type="scientific">Castilleja foliolosa</name>
    <dbReference type="NCBI Taxonomy" id="1961234"/>
    <lineage>
        <taxon>Eukaryota</taxon>
        <taxon>Viridiplantae</taxon>
        <taxon>Streptophyta</taxon>
        <taxon>Embryophyta</taxon>
        <taxon>Tracheophyta</taxon>
        <taxon>Spermatophyta</taxon>
        <taxon>Magnoliopsida</taxon>
        <taxon>eudicotyledons</taxon>
        <taxon>Gunneridae</taxon>
        <taxon>Pentapetalae</taxon>
        <taxon>asterids</taxon>
        <taxon>lamiids</taxon>
        <taxon>Lamiales</taxon>
        <taxon>Orobanchaceae</taxon>
        <taxon>Pedicularideae</taxon>
        <taxon>Castillejinae</taxon>
        <taxon>Castilleja</taxon>
    </lineage>
</organism>
<dbReference type="Gene3D" id="1.10.630.10">
    <property type="entry name" value="Cytochrome P450"/>
    <property type="match status" value="1"/>
</dbReference>
<evidence type="ECO:0000256" key="12">
    <source>
        <dbReference type="PIRSR" id="PIRSR602401-1"/>
    </source>
</evidence>
<evidence type="ECO:0008006" key="17">
    <source>
        <dbReference type="Google" id="ProtNLM"/>
    </source>
</evidence>
<evidence type="ECO:0000256" key="5">
    <source>
        <dbReference type="ARBA" id="ARBA00022692"/>
    </source>
</evidence>
<evidence type="ECO:0000256" key="3">
    <source>
        <dbReference type="ARBA" id="ARBA00010617"/>
    </source>
</evidence>
<evidence type="ECO:0000256" key="1">
    <source>
        <dbReference type="ARBA" id="ARBA00001971"/>
    </source>
</evidence>
<dbReference type="PROSITE" id="PS00086">
    <property type="entry name" value="CYTOCHROME_P450"/>
    <property type="match status" value="1"/>
</dbReference>
<dbReference type="AlphaFoldDB" id="A0ABD3D0M0"/>
<evidence type="ECO:0000256" key="6">
    <source>
        <dbReference type="ARBA" id="ARBA00022723"/>
    </source>
</evidence>
<feature type="chain" id="PRO_5044750792" description="Cytochrome P450" evidence="14">
    <location>
        <begin position="24"/>
        <end position="498"/>
    </location>
</feature>
<dbReference type="PRINTS" id="PR00385">
    <property type="entry name" value="P450"/>
</dbReference>
<dbReference type="PANTHER" id="PTHR47955">
    <property type="entry name" value="CYTOCHROME P450 FAMILY 71 PROTEIN"/>
    <property type="match status" value="1"/>
</dbReference>
<keyword evidence="9 12" id="KW-0408">Iron</keyword>
<reference evidence="16" key="1">
    <citation type="journal article" date="2024" name="IScience">
        <title>Strigolactones Initiate the Formation of Haustorium-like Structures in Castilleja.</title>
        <authorList>
            <person name="Buerger M."/>
            <person name="Peterson D."/>
            <person name="Chory J."/>
        </authorList>
    </citation>
    <scope>NUCLEOTIDE SEQUENCE [LARGE SCALE GENOMIC DNA]</scope>
</reference>
<dbReference type="GO" id="GO:0016020">
    <property type="term" value="C:membrane"/>
    <property type="evidence" value="ECO:0007669"/>
    <property type="project" value="UniProtKB-SubCell"/>
</dbReference>
<evidence type="ECO:0000256" key="2">
    <source>
        <dbReference type="ARBA" id="ARBA00004167"/>
    </source>
</evidence>
<dbReference type="SUPFAM" id="SSF48264">
    <property type="entry name" value="Cytochrome P450"/>
    <property type="match status" value="1"/>
</dbReference>
<keyword evidence="7" id="KW-1133">Transmembrane helix</keyword>
<feature type="binding site" description="axial binding residue" evidence="12">
    <location>
        <position position="439"/>
    </location>
    <ligand>
        <name>heme</name>
        <dbReference type="ChEBI" id="CHEBI:30413"/>
    </ligand>
    <ligandPart>
        <name>Fe</name>
        <dbReference type="ChEBI" id="CHEBI:18248"/>
    </ligandPart>
</feature>
<comment type="cofactor">
    <cofactor evidence="1 12">
        <name>heme</name>
        <dbReference type="ChEBI" id="CHEBI:30413"/>
    </cofactor>
</comment>
<keyword evidence="8 13" id="KW-0560">Oxidoreductase</keyword>
<evidence type="ECO:0000256" key="14">
    <source>
        <dbReference type="SAM" id="SignalP"/>
    </source>
</evidence>
<evidence type="ECO:0000256" key="10">
    <source>
        <dbReference type="ARBA" id="ARBA00023033"/>
    </source>
</evidence>
<evidence type="ECO:0000256" key="9">
    <source>
        <dbReference type="ARBA" id="ARBA00023004"/>
    </source>
</evidence>
<evidence type="ECO:0000313" key="16">
    <source>
        <dbReference type="Proteomes" id="UP001632038"/>
    </source>
</evidence>
<dbReference type="InterPro" id="IPR036396">
    <property type="entry name" value="Cyt_P450_sf"/>
</dbReference>
<dbReference type="CDD" id="cd11072">
    <property type="entry name" value="CYP71-like"/>
    <property type="match status" value="1"/>
</dbReference>
<dbReference type="PANTHER" id="PTHR47955:SF22">
    <property type="entry name" value="CYTOCHROME P450 83B1-LIKE"/>
    <property type="match status" value="1"/>
</dbReference>
<dbReference type="InterPro" id="IPR001128">
    <property type="entry name" value="Cyt_P450"/>
</dbReference>
<comment type="subcellular location">
    <subcellularLocation>
        <location evidence="2">Membrane</location>
        <topology evidence="2">Single-pass membrane protein</topology>
    </subcellularLocation>
</comment>
<sequence>MLLFFLLSLPILILFHLLHKTRNRTKNSVPPGPPGLPLIGNLHHLATAKTIHLYLYQLSKKYGPLIHMNLASKPLIIISSAKLAKQVLKTQDLSFCSRPKHLGQQKLCYDGLDITFSPYNDYWRELRKITALNLFSLKKLQSFRPVREDEIARMVNKISGFAECNKAVDLSEMTIAFGSTLICRIAFGKRYDEQSEIKRLDELIHEIGAVAGCFFVSDYYPRLGWVDRIAGSIDRMDKLFEKLDSFFQELIDEHLGRKERHEEDDDIIDILIRLREQNNSGSIELKWENIKALLLDIFAAGTDTSAVAIVWTMTALMKAPNIMKTAQAEIRSLIHEKGKVSEDDLPKLPYLKAVVNEAFRLYPPLPLLIPRETTEKCMLEGYEIQPETVVFVNAWAIARDPEHWQNPDEFMPERFLNNNVDIKGHDLEVIPFGSGRRICPGMYMGIANVELMVANLLYSFDWELPSGMQAKDVDTDVLPGISMHKKNPLVLVPSKYLV</sequence>
<comment type="similarity">
    <text evidence="3 13">Belongs to the cytochrome P450 family.</text>
</comment>
<keyword evidence="11" id="KW-0472">Membrane</keyword>
<keyword evidence="4 12" id="KW-0349">Heme</keyword>
<dbReference type="FunFam" id="1.10.630.10:FF:000011">
    <property type="entry name" value="Cytochrome P450 83B1"/>
    <property type="match status" value="1"/>
</dbReference>
<keyword evidence="10 13" id="KW-0503">Monooxygenase</keyword>
<dbReference type="InterPro" id="IPR002401">
    <property type="entry name" value="Cyt_P450_E_grp-I"/>
</dbReference>
<evidence type="ECO:0000256" key="11">
    <source>
        <dbReference type="ARBA" id="ARBA00023136"/>
    </source>
</evidence>
<dbReference type="PRINTS" id="PR00463">
    <property type="entry name" value="EP450I"/>
</dbReference>
<protein>
    <recommendedName>
        <fullName evidence="17">Cytochrome P450</fullName>
    </recommendedName>
</protein>
<evidence type="ECO:0000313" key="15">
    <source>
        <dbReference type="EMBL" id="KAL3635086.1"/>
    </source>
</evidence>
<keyword evidence="6 12" id="KW-0479">Metal-binding</keyword>
<dbReference type="Pfam" id="PF00067">
    <property type="entry name" value="p450"/>
    <property type="match status" value="1"/>
</dbReference>
<dbReference type="GO" id="GO:0004497">
    <property type="term" value="F:monooxygenase activity"/>
    <property type="evidence" value="ECO:0007669"/>
    <property type="project" value="UniProtKB-KW"/>
</dbReference>
<feature type="signal peptide" evidence="14">
    <location>
        <begin position="1"/>
        <end position="23"/>
    </location>
</feature>
<dbReference type="GO" id="GO:0046872">
    <property type="term" value="F:metal ion binding"/>
    <property type="evidence" value="ECO:0007669"/>
    <property type="project" value="UniProtKB-KW"/>
</dbReference>
<dbReference type="InterPro" id="IPR017972">
    <property type="entry name" value="Cyt_P450_CS"/>
</dbReference>
<keyword evidence="14" id="KW-0732">Signal</keyword>
<evidence type="ECO:0000256" key="8">
    <source>
        <dbReference type="ARBA" id="ARBA00023002"/>
    </source>
</evidence>
<keyword evidence="16" id="KW-1185">Reference proteome</keyword>
<comment type="caution">
    <text evidence="15">The sequence shown here is derived from an EMBL/GenBank/DDBJ whole genome shotgun (WGS) entry which is preliminary data.</text>
</comment>
<proteinExistence type="inferred from homology"/>
<name>A0ABD3D0M0_9LAMI</name>
<evidence type="ECO:0000256" key="4">
    <source>
        <dbReference type="ARBA" id="ARBA00022617"/>
    </source>
</evidence>
<evidence type="ECO:0000256" key="7">
    <source>
        <dbReference type="ARBA" id="ARBA00022989"/>
    </source>
</evidence>
<keyword evidence="5" id="KW-0812">Transmembrane</keyword>
<gene>
    <name evidence="15" type="ORF">CASFOL_022140</name>
</gene>
<dbReference type="EMBL" id="JAVIJP010000028">
    <property type="protein sequence ID" value="KAL3635086.1"/>
    <property type="molecule type" value="Genomic_DNA"/>
</dbReference>